<evidence type="ECO:0000313" key="3">
    <source>
        <dbReference type="EMBL" id="NYI88001.1"/>
    </source>
</evidence>
<sequence>MTAGNESDDERRAKGLPPAPSLPDDETEPRPPAPKPVQVSFWLWVVSGVLFVIAYLVVFLTRQVVIDRLIEANTNPDVTPDKISSGTTVLFAMLLVGSVSFAVFYILFAWKARQGTRSARTVLTVLAIITLLFQFLLQAYTGFTLIATLLALAALALLYIPSVQGFFPKVGRR</sequence>
<accession>A0A853AZM3</accession>
<feature type="transmembrane region" description="Helical" evidence="2">
    <location>
        <begin position="122"/>
        <end position="140"/>
    </location>
</feature>
<dbReference type="EMBL" id="JACCFK010000001">
    <property type="protein sequence ID" value="NYI88001.1"/>
    <property type="molecule type" value="Genomic_DNA"/>
</dbReference>
<organism evidence="3 4">
    <name type="scientific">Amycolatopsis endophytica</name>
    <dbReference type="NCBI Taxonomy" id="860233"/>
    <lineage>
        <taxon>Bacteria</taxon>
        <taxon>Bacillati</taxon>
        <taxon>Actinomycetota</taxon>
        <taxon>Actinomycetes</taxon>
        <taxon>Pseudonocardiales</taxon>
        <taxon>Pseudonocardiaceae</taxon>
        <taxon>Amycolatopsis</taxon>
    </lineage>
</organism>
<evidence type="ECO:0000313" key="4">
    <source>
        <dbReference type="Proteomes" id="UP000549616"/>
    </source>
</evidence>
<keyword evidence="2" id="KW-1133">Transmembrane helix</keyword>
<gene>
    <name evidence="3" type="ORF">HNR02_001324</name>
</gene>
<name>A0A853AZM3_9PSEU</name>
<evidence type="ECO:0000256" key="2">
    <source>
        <dbReference type="SAM" id="Phobius"/>
    </source>
</evidence>
<feature type="transmembrane region" description="Helical" evidence="2">
    <location>
        <begin position="39"/>
        <end position="60"/>
    </location>
</feature>
<feature type="transmembrane region" description="Helical" evidence="2">
    <location>
        <begin position="146"/>
        <end position="167"/>
    </location>
</feature>
<dbReference type="AlphaFoldDB" id="A0A853AZM3"/>
<keyword evidence="2" id="KW-0472">Membrane</keyword>
<dbReference type="Proteomes" id="UP000549616">
    <property type="component" value="Unassembled WGS sequence"/>
</dbReference>
<keyword evidence="2" id="KW-0812">Transmembrane</keyword>
<proteinExistence type="predicted"/>
<reference evidence="3 4" key="1">
    <citation type="submission" date="2020-07" db="EMBL/GenBank/DDBJ databases">
        <title>Sequencing the genomes of 1000 actinobacteria strains.</title>
        <authorList>
            <person name="Klenk H.-P."/>
        </authorList>
    </citation>
    <scope>NUCLEOTIDE SEQUENCE [LARGE SCALE GENOMIC DNA]</scope>
    <source>
        <strain evidence="3 4">DSM 104006</strain>
    </source>
</reference>
<evidence type="ECO:0000256" key="1">
    <source>
        <dbReference type="SAM" id="MobiDB-lite"/>
    </source>
</evidence>
<keyword evidence="4" id="KW-1185">Reference proteome</keyword>
<protein>
    <submittedName>
        <fullName evidence="3">Putative membrane protein</fullName>
    </submittedName>
</protein>
<feature type="transmembrane region" description="Helical" evidence="2">
    <location>
        <begin position="89"/>
        <end position="110"/>
    </location>
</feature>
<dbReference type="RefSeq" id="WP_179772307.1">
    <property type="nucleotide sequence ID" value="NZ_JACCFK010000001.1"/>
</dbReference>
<dbReference type="Gene3D" id="1.20.210.10">
    <property type="entry name" value="Cytochrome c oxidase-like, subunit I domain"/>
    <property type="match status" value="1"/>
</dbReference>
<comment type="caution">
    <text evidence="3">The sequence shown here is derived from an EMBL/GenBank/DDBJ whole genome shotgun (WGS) entry which is preliminary data.</text>
</comment>
<dbReference type="InterPro" id="IPR036927">
    <property type="entry name" value="Cyt_c_oxase-like_su1_sf"/>
</dbReference>
<feature type="region of interest" description="Disordered" evidence="1">
    <location>
        <begin position="1"/>
        <end position="32"/>
    </location>
</feature>